<dbReference type="InterPro" id="IPR049326">
    <property type="entry name" value="Rhodopsin_dom_fungi"/>
</dbReference>
<keyword evidence="3 7" id="KW-1133">Transmembrane helix</keyword>
<dbReference type="AlphaFoldDB" id="A0A8H7NBR3"/>
<gene>
    <name evidence="9" type="ORF">IM811_014492</name>
</gene>
<evidence type="ECO:0000256" key="4">
    <source>
        <dbReference type="ARBA" id="ARBA00023136"/>
    </source>
</evidence>
<feature type="transmembrane region" description="Helical" evidence="7">
    <location>
        <begin position="120"/>
        <end position="140"/>
    </location>
</feature>
<comment type="similarity">
    <text evidence="5">Belongs to the SAT4 family.</text>
</comment>
<protein>
    <recommendedName>
        <fullName evidence="8">Rhodopsin domain-containing protein</fullName>
    </recommendedName>
</protein>
<dbReference type="Proteomes" id="UP000616885">
    <property type="component" value="Unassembled WGS sequence"/>
</dbReference>
<comment type="caution">
    <text evidence="9">The sequence shown here is derived from an EMBL/GenBank/DDBJ whole genome shotgun (WGS) entry which is preliminary data.</text>
</comment>
<organism evidence="9 10">
    <name type="scientific">Bionectria ochroleuca</name>
    <name type="common">Gliocladium roseum</name>
    <dbReference type="NCBI Taxonomy" id="29856"/>
    <lineage>
        <taxon>Eukaryota</taxon>
        <taxon>Fungi</taxon>
        <taxon>Dikarya</taxon>
        <taxon>Ascomycota</taxon>
        <taxon>Pezizomycotina</taxon>
        <taxon>Sordariomycetes</taxon>
        <taxon>Hypocreomycetidae</taxon>
        <taxon>Hypocreales</taxon>
        <taxon>Bionectriaceae</taxon>
        <taxon>Clonostachys</taxon>
    </lineage>
</organism>
<feature type="domain" description="Rhodopsin" evidence="8">
    <location>
        <begin position="35"/>
        <end position="288"/>
    </location>
</feature>
<evidence type="ECO:0000313" key="9">
    <source>
        <dbReference type="EMBL" id="KAF9752698.1"/>
    </source>
</evidence>
<feature type="transmembrane region" description="Helical" evidence="7">
    <location>
        <begin position="20"/>
        <end position="39"/>
    </location>
</feature>
<evidence type="ECO:0000313" key="10">
    <source>
        <dbReference type="Proteomes" id="UP000616885"/>
    </source>
</evidence>
<evidence type="ECO:0000256" key="5">
    <source>
        <dbReference type="ARBA" id="ARBA00038359"/>
    </source>
</evidence>
<dbReference type="GO" id="GO:0016020">
    <property type="term" value="C:membrane"/>
    <property type="evidence" value="ECO:0007669"/>
    <property type="project" value="UniProtKB-SubCell"/>
</dbReference>
<evidence type="ECO:0000256" key="6">
    <source>
        <dbReference type="SAM" id="MobiDB-lite"/>
    </source>
</evidence>
<feature type="transmembrane region" description="Helical" evidence="7">
    <location>
        <begin position="264"/>
        <end position="283"/>
    </location>
</feature>
<feature type="transmembrane region" description="Helical" evidence="7">
    <location>
        <begin position="224"/>
        <end position="244"/>
    </location>
</feature>
<evidence type="ECO:0000256" key="7">
    <source>
        <dbReference type="SAM" id="Phobius"/>
    </source>
</evidence>
<feature type="transmembrane region" description="Helical" evidence="7">
    <location>
        <begin position="190"/>
        <end position="212"/>
    </location>
</feature>
<proteinExistence type="inferred from homology"/>
<evidence type="ECO:0000256" key="2">
    <source>
        <dbReference type="ARBA" id="ARBA00022692"/>
    </source>
</evidence>
<dbReference type="EMBL" id="JADCTT010000005">
    <property type="protein sequence ID" value="KAF9752698.1"/>
    <property type="molecule type" value="Genomic_DNA"/>
</dbReference>
<feature type="compositionally biased region" description="Basic and acidic residues" evidence="6">
    <location>
        <begin position="345"/>
        <end position="356"/>
    </location>
</feature>
<evidence type="ECO:0000256" key="3">
    <source>
        <dbReference type="ARBA" id="ARBA00022989"/>
    </source>
</evidence>
<feature type="transmembrane region" description="Helical" evidence="7">
    <location>
        <begin position="147"/>
        <end position="170"/>
    </location>
</feature>
<dbReference type="PANTHER" id="PTHR33048:SF47">
    <property type="entry name" value="INTEGRAL MEMBRANE PROTEIN-RELATED"/>
    <property type="match status" value="1"/>
</dbReference>
<comment type="subcellular location">
    <subcellularLocation>
        <location evidence="1">Membrane</location>
        <topology evidence="1">Multi-pass membrane protein</topology>
    </subcellularLocation>
</comment>
<name>A0A8H7NBR3_BIOOC</name>
<keyword evidence="4 7" id="KW-0472">Membrane</keyword>
<dbReference type="Pfam" id="PF20684">
    <property type="entry name" value="Fung_rhodopsin"/>
    <property type="match status" value="1"/>
</dbReference>
<sequence length="377" mass="41380">MPWLPEQRMPMTDEVRNELIVNCIVVFITLVVVTLRVVGRVSGPGFGWDDALIVLATVGSMHFDVSRTLTYDLVLVAHGRRNADLSGISTTGSGYNLAEHPQLLPNVPWILQVSFGMQPVYITLLALCKASMLCFYLRIFPTQFMKYASIICLVLVGLWNIACVFASIFLCKPISAQWTGQGVCGAYIPFIQSVIATNAAGDLVVMALPMRSLWHLQKRKTEKLAIMACFSLATAVVVCAIFRIIYISTVDLAMNVTGTMPTTILLFILEPNLAILCVSIPMLRPFFAKFRKGGGSSTERSGYPSALGSGTGNSKKGPRSKDLSTWEMGTYGHAVKGSHDANVSRADDESGSERRLTTTSIMQDEIRVQTDWSVRHD</sequence>
<keyword evidence="2 7" id="KW-0812">Transmembrane</keyword>
<accession>A0A8H7NBR3</accession>
<evidence type="ECO:0000256" key="1">
    <source>
        <dbReference type="ARBA" id="ARBA00004141"/>
    </source>
</evidence>
<dbReference type="PANTHER" id="PTHR33048">
    <property type="entry name" value="PTH11-LIKE INTEGRAL MEMBRANE PROTEIN (AFU_ORTHOLOGUE AFUA_5G11245)"/>
    <property type="match status" value="1"/>
</dbReference>
<evidence type="ECO:0000259" key="8">
    <source>
        <dbReference type="Pfam" id="PF20684"/>
    </source>
</evidence>
<reference evidence="9" key="1">
    <citation type="submission" date="2020-10" db="EMBL/GenBank/DDBJ databases">
        <title>High-Quality Genome Resource of Clonostachys rosea strain S41 by Oxford Nanopore Long-Read Sequencing.</title>
        <authorList>
            <person name="Wang H."/>
        </authorList>
    </citation>
    <scope>NUCLEOTIDE SEQUENCE</scope>
    <source>
        <strain evidence="9">S41</strain>
    </source>
</reference>
<feature type="region of interest" description="Disordered" evidence="6">
    <location>
        <begin position="294"/>
        <end position="362"/>
    </location>
</feature>
<dbReference type="InterPro" id="IPR052337">
    <property type="entry name" value="SAT4-like"/>
</dbReference>